<proteinExistence type="predicted"/>
<dbReference type="AlphaFoldDB" id="A0A2R3QGA0"/>
<evidence type="ECO:0000313" key="3">
    <source>
        <dbReference type="Proteomes" id="UP000237925"/>
    </source>
</evidence>
<dbReference type="RefSeq" id="WP_106685196.1">
    <property type="nucleotide sequence ID" value="NZ_CP027667.1"/>
</dbReference>
<dbReference type="EMBL" id="CP027667">
    <property type="protein sequence ID" value="AVO50803.1"/>
    <property type="molecule type" value="Genomic_DNA"/>
</dbReference>
<dbReference type="Proteomes" id="UP000237925">
    <property type="component" value="Chromosome"/>
</dbReference>
<protein>
    <recommendedName>
        <fullName evidence="4">DUF5681 domain-containing protein</fullName>
    </recommendedName>
</protein>
<feature type="compositionally biased region" description="Polar residues" evidence="1">
    <location>
        <begin position="1"/>
        <end position="10"/>
    </location>
</feature>
<sequence>MKFPSRTSVNPGGRPKGAHPIRRAALVGAFNRAVAPHTEELMQRAVAQALAGDNQALTGLLTIIGQAMHTSASAPAGQPAAATAA</sequence>
<name>A0A2R3QGA0_9BURK</name>
<evidence type="ECO:0000313" key="2">
    <source>
        <dbReference type="EMBL" id="AVO50803.1"/>
    </source>
</evidence>
<evidence type="ECO:0008006" key="4">
    <source>
        <dbReference type="Google" id="ProtNLM"/>
    </source>
</evidence>
<gene>
    <name evidence="2" type="ORF">C6568_17410</name>
</gene>
<accession>A0A2R3QGA0</accession>
<reference evidence="2 3" key="1">
    <citation type="submission" date="2018-03" db="EMBL/GenBank/DDBJ databases">
        <title>Genome sequencing of Melaminivora sp.</title>
        <authorList>
            <person name="Kim S.-J."/>
            <person name="Heo J."/>
            <person name="Ahn J.-H."/>
            <person name="Kwon S.-W."/>
        </authorList>
    </citation>
    <scope>NUCLEOTIDE SEQUENCE [LARGE SCALE GENOMIC DNA]</scope>
    <source>
        <strain evidence="2 3">SC2-9</strain>
    </source>
</reference>
<feature type="region of interest" description="Disordered" evidence="1">
    <location>
        <begin position="1"/>
        <end position="20"/>
    </location>
</feature>
<evidence type="ECO:0000256" key="1">
    <source>
        <dbReference type="SAM" id="MobiDB-lite"/>
    </source>
</evidence>
<keyword evidence="3" id="KW-1185">Reference proteome</keyword>
<organism evidence="2 3">
    <name type="scientific">Melaminivora suipulveris</name>
    <dbReference type="NCBI Taxonomy" id="2109913"/>
    <lineage>
        <taxon>Bacteria</taxon>
        <taxon>Pseudomonadati</taxon>
        <taxon>Pseudomonadota</taxon>
        <taxon>Betaproteobacteria</taxon>
        <taxon>Burkholderiales</taxon>
        <taxon>Comamonadaceae</taxon>
        <taxon>Melaminivora</taxon>
    </lineage>
</organism>
<dbReference type="KEGG" id="mela:C6568_17410"/>